<evidence type="ECO:0000313" key="7">
    <source>
        <dbReference type="EMBL" id="KAJ1684774.1"/>
    </source>
</evidence>
<evidence type="ECO:0008006" key="9">
    <source>
        <dbReference type="Google" id="ProtNLM"/>
    </source>
</evidence>
<evidence type="ECO:0000313" key="8">
    <source>
        <dbReference type="Proteomes" id="UP001151287"/>
    </source>
</evidence>
<dbReference type="Gene3D" id="3.30.1180.20">
    <property type="entry name" value="Dihydroxyacetone kinase, domain 2"/>
    <property type="match status" value="1"/>
</dbReference>
<dbReference type="Gene3D" id="1.25.40.340">
    <property type="match status" value="1"/>
</dbReference>
<dbReference type="GO" id="GO:0004371">
    <property type="term" value="F:glycerone kinase activity"/>
    <property type="evidence" value="ECO:0007669"/>
    <property type="project" value="InterPro"/>
</dbReference>
<dbReference type="EMBL" id="JAMQYH010000009">
    <property type="protein sequence ID" value="KAJ1684774.1"/>
    <property type="molecule type" value="Genomic_DNA"/>
</dbReference>
<dbReference type="SUPFAM" id="SSF82549">
    <property type="entry name" value="DAK1/DegV-like"/>
    <property type="match status" value="1"/>
</dbReference>
<feature type="domain" description="DhaK" evidence="6">
    <location>
        <begin position="36"/>
        <end position="373"/>
    </location>
</feature>
<keyword evidence="2" id="KW-0547">Nucleotide-binding</keyword>
<keyword evidence="8" id="KW-1185">Reference proteome</keyword>
<dbReference type="GO" id="GO:0005829">
    <property type="term" value="C:cytosol"/>
    <property type="evidence" value="ECO:0007669"/>
    <property type="project" value="TreeGrafter"/>
</dbReference>
<protein>
    <recommendedName>
        <fullName evidence="9">Dihydroxyacetone kinase</fullName>
    </recommendedName>
</protein>
<dbReference type="PANTHER" id="PTHR28629:SF4">
    <property type="entry name" value="TRIOKINASE_FMN CYCLASE"/>
    <property type="match status" value="1"/>
</dbReference>
<sequence length="542" mass="54622">MYAGRPRAASPRPIRPPTVATSWVCEDRRMSHLVNDLDAVVTESVEALVRTSGGALARLDGFPDVKVVARADWDRERVALVSGGGAGHEPAHAGLVGEGLLTAAVCGEIFASPSTDAVLAAIRQVTGEAGCLVVVKNYTGDRLNFGLAVERARESGLDVEMVVVGDDVALPDAAQPRGLAGTLLVHKVAGAVAASGAGLGDVAAAARSVAGSVRTLGVSLGPVSIPGRPVEDRIAEGRAELGLGIHGEPGAETVDVESASSLVGRMAERLSASLPDGPVALLVNNLGGVAALEMGVVLRDVVRTPLGRRAQLVTTDRLRADVGAHTAWPGAFAVVDPDPLPVAADEVEEPEPSSDERTRALVAAVCDALVDAEAELNALDAKVGDGDTGSTFAAAARRVRDSLDRLPLADPAALLTAISRVLSTSMGGSSGVLASIFFSAAGTAAAQGDAVAAALVEGAQSVRRHGGADLGDRTLLDALVPAVEALRDGGDAVAAAEDGAAATAAMTSARAGRSAYVAEEHLADHQDPGAAAVVVMVRAATG</sequence>
<dbReference type="FunFam" id="3.40.50.10440:FF:000001">
    <property type="entry name" value="Dihydroxyacetone kinase, DhaK subunit"/>
    <property type="match status" value="1"/>
</dbReference>
<dbReference type="SUPFAM" id="SSF101473">
    <property type="entry name" value="DhaL-like"/>
    <property type="match status" value="1"/>
</dbReference>
<evidence type="ECO:0000259" key="6">
    <source>
        <dbReference type="PROSITE" id="PS51481"/>
    </source>
</evidence>
<comment type="caution">
    <text evidence="7">The sequence shown here is derived from an EMBL/GenBank/DDBJ whole genome shotgun (WGS) entry which is preliminary data.</text>
</comment>
<evidence type="ECO:0000256" key="4">
    <source>
        <dbReference type="ARBA" id="ARBA00022840"/>
    </source>
</evidence>
<organism evidence="7 8">
    <name type="scientific">Rhynchospora breviuscula</name>
    <dbReference type="NCBI Taxonomy" id="2022672"/>
    <lineage>
        <taxon>Eukaryota</taxon>
        <taxon>Viridiplantae</taxon>
        <taxon>Streptophyta</taxon>
        <taxon>Embryophyta</taxon>
        <taxon>Tracheophyta</taxon>
        <taxon>Spermatophyta</taxon>
        <taxon>Magnoliopsida</taxon>
        <taxon>Liliopsida</taxon>
        <taxon>Poales</taxon>
        <taxon>Cyperaceae</taxon>
        <taxon>Cyperoideae</taxon>
        <taxon>Rhynchosporeae</taxon>
        <taxon>Rhynchospora</taxon>
    </lineage>
</organism>
<dbReference type="PANTHER" id="PTHR28629">
    <property type="entry name" value="TRIOKINASE/FMN CYCLASE"/>
    <property type="match status" value="1"/>
</dbReference>
<dbReference type="GO" id="GO:0019563">
    <property type="term" value="P:glycerol catabolic process"/>
    <property type="evidence" value="ECO:0007669"/>
    <property type="project" value="TreeGrafter"/>
</dbReference>
<keyword evidence="1" id="KW-0808">Transferase</keyword>
<dbReference type="InterPro" id="IPR004007">
    <property type="entry name" value="DhaL_dom"/>
</dbReference>
<dbReference type="SMART" id="SM01120">
    <property type="entry name" value="Dak2"/>
    <property type="match status" value="1"/>
</dbReference>
<gene>
    <name evidence="7" type="ORF">LUZ63_020045</name>
</gene>
<reference evidence="7" key="1">
    <citation type="journal article" date="2022" name="Cell">
        <title>Repeat-based holocentromeres influence genome architecture and karyotype evolution.</title>
        <authorList>
            <person name="Hofstatter P.G."/>
            <person name="Thangavel G."/>
            <person name="Lux T."/>
            <person name="Neumann P."/>
            <person name="Vondrak T."/>
            <person name="Novak P."/>
            <person name="Zhang M."/>
            <person name="Costa L."/>
            <person name="Castellani M."/>
            <person name="Scott A."/>
            <person name="Toegelov H."/>
            <person name="Fuchs J."/>
            <person name="Mata-Sucre Y."/>
            <person name="Dias Y."/>
            <person name="Vanzela A.L.L."/>
            <person name="Huettel B."/>
            <person name="Almeida C.C.S."/>
            <person name="Simkova H."/>
            <person name="Souza G."/>
            <person name="Pedrosa-Harand A."/>
            <person name="Macas J."/>
            <person name="Mayer K.F.X."/>
            <person name="Houben A."/>
            <person name="Marques A."/>
        </authorList>
    </citation>
    <scope>NUCLEOTIDE SEQUENCE</scope>
    <source>
        <strain evidence="7">RhyBre1mFocal</strain>
    </source>
</reference>
<keyword evidence="3" id="KW-0418">Kinase</keyword>
<dbReference type="Pfam" id="PF02733">
    <property type="entry name" value="Dak1"/>
    <property type="match status" value="1"/>
</dbReference>
<dbReference type="Gene3D" id="3.40.50.10440">
    <property type="entry name" value="Dihydroxyacetone kinase, domain 1"/>
    <property type="match status" value="1"/>
</dbReference>
<keyword evidence="4" id="KW-0067">ATP-binding</keyword>
<dbReference type="Pfam" id="PF02734">
    <property type="entry name" value="Dak2"/>
    <property type="match status" value="1"/>
</dbReference>
<evidence type="ECO:0000256" key="3">
    <source>
        <dbReference type="ARBA" id="ARBA00022777"/>
    </source>
</evidence>
<feature type="domain" description="DhaL" evidence="5">
    <location>
        <begin position="356"/>
        <end position="542"/>
    </location>
</feature>
<dbReference type="InterPro" id="IPR050861">
    <property type="entry name" value="Dihydroxyacetone_Kinase"/>
</dbReference>
<dbReference type="OrthoDB" id="1724672at2759"/>
<dbReference type="GO" id="GO:0005524">
    <property type="term" value="F:ATP binding"/>
    <property type="evidence" value="ECO:0007669"/>
    <property type="project" value="UniProtKB-KW"/>
</dbReference>
<accession>A0A9P9Z9E4</accession>
<dbReference type="PROSITE" id="PS51481">
    <property type="entry name" value="DHAK"/>
    <property type="match status" value="1"/>
</dbReference>
<evidence type="ECO:0000256" key="2">
    <source>
        <dbReference type="ARBA" id="ARBA00022741"/>
    </source>
</evidence>
<evidence type="ECO:0000259" key="5">
    <source>
        <dbReference type="PROSITE" id="PS51480"/>
    </source>
</evidence>
<dbReference type="InterPro" id="IPR004006">
    <property type="entry name" value="DhaK_dom"/>
</dbReference>
<dbReference type="Proteomes" id="UP001151287">
    <property type="component" value="Unassembled WGS sequence"/>
</dbReference>
<dbReference type="AlphaFoldDB" id="A0A9P9Z9E4"/>
<dbReference type="InterPro" id="IPR036117">
    <property type="entry name" value="DhaL_dom_sf"/>
</dbReference>
<dbReference type="PROSITE" id="PS51480">
    <property type="entry name" value="DHAL"/>
    <property type="match status" value="1"/>
</dbReference>
<proteinExistence type="predicted"/>
<name>A0A9P9Z9E4_9POAL</name>
<evidence type="ECO:0000256" key="1">
    <source>
        <dbReference type="ARBA" id="ARBA00022679"/>
    </source>
</evidence>